<proteinExistence type="predicted"/>
<reference evidence="1 2" key="1">
    <citation type="submission" date="2019-06" db="EMBL/GenBank/DDBJ databases">
        <title>Sequencing the genomes of 1000 actinobacteria strains.</title>
        <authorList>
            <person name="Klenk H.-P."/>
        </authorList>
    </citation>
    <scope>NUCLEOTIDE SEQUENCE [LARGE SCALE GENOMIC DNA]</scope>
    <source>
        <strain evidence="1 2">DSM 18082</strain>
    </source>
</reference>
<keyword evidence="2" id="KW-1185">Reference proteome</keyword>
<sequence>MPEEHRLLSNSLLSNGELLVELARVRRELELGRCHATEPGVAHCDAEAPGQECACARMAELEREVELRLTARMDVTPVRPHRGRVARAG</sequence>
<gene>
    <name evidence="1" type="ORF">FB474_1329</name>
</gene>
<organism evidence="1 2">
    <name type="scientific">Oryzihumus leptocrescens</name>
    <dbReference type="NCBI Taxonomy" id="297536"/>
    <lineage>
        <taxon>Bacteria</taxon>
        <taxon>Bacillati</taxon>
        <taxon>Actinomycetota</taxon>
        <taxon>Actinomycetes</taxon>
        <taxon>Micrococcales</taxon>
        <taxon>Intrasporangiaceae</taxon>
        <taxon>Oryzihumus</taxon>
    </lineage>
</organism>
<dbReference type="AlphaFoldDB" id="A0A542ZHZ4"/>
<evidence type="ECO:0000313" key="2">
    <source>
        <dbReference type="Proteomes" id="UP000319514"/>
    </source>
</evidence>
<dbReference type="Proteomes" id="UP000319514">
    <property type="component" value="Unassembled WGS sequence"/>
</dbReference>
<evidence type="ECO:0000313" key="1">
    <source>
        <dbReference type="EMBL" id="TQL59954.1"/>
    </source>
</evidence>
<comment type="caution">
    <text evidence="1">The sequence shown here is derived from an EMBL/GenBank/DDBJ whole genome shotgun (WGS) entry which is preliminary data.</text>
</comment>
<dbReference type="EMBL" id="VFOQ01000001">
    <property type="protein sequence ID" value="TQL59954.1"/>
    <property type="molecule type" value="Genomic_DNA"/>
</dbReference>
<protein>
    <submittedName>
        <fullName evidence="1">Uncharacterized protein</fullName>
    </submittedName>
</protein>
<name>A0A542ZHZ4_9MICO</name>
<dbReference type="RefSeq" id="WP_141787907.1">
    <property type="nucleotide sequence ID" value="NZ_BAAAKX010000005.1"/>
</dbReference>
<accession>A0A542ZHZ4</accession>